<proteinExistence type="predicted"/>
<dbReference type="Proteomes" id="UP000604046">
    <property type="component" value="Unassembled WGS sequence"/>
</dbReference>
<organism evidence="3 4">
    <name type="scientific">Symbiodinium natans</name>
    <dbReference type="NCBI Taxonomy" id="878477"/>
    <lineage>
        <taxon>Eukaryota</taxon>
        <taxon>Sar</taxon>
        <taxon>Alveolata</taxon>
        <taxon>Dinophyceae</taxon>
        <taxon>Suessiales</taxon>
        <taxon>Symbiodiniaceae</taxon>
        <taxon>Symbiodinium</taxon>
    </lineage>
</organism>
<evidence type="ECO:0000313" key="3">
    <source>
        <dbReference type="EMBL" id="CAE7220241.1"/>
    </source>
</evidence>
<accession>A0A812K9K2</accession>
<evidence type="ECO:0000259" key="2">
    <source>
        <dbReference type="Pfam" id="PF20209"/>
    </source>
</evidence>
<dbReference type="EMBL" id="CAJNDS010000578">
    <property type="protein sequence ID" value="CAE7220241.1"/>
    <property type="molecule type" value="Genomic_DNA"/>
</dbReference>
<protein>
    <submittedName>
        <fullName evidence="3">Tkt protein</fullName>
    </submittedName>
</protein>
<comment type="caution">
    <text evidence="3">The sequence shown here is derived from an EMBL/GenBank/DDBJ whole genome shotgun (WGS) entry which is preliminary data.</text>
</comment>
<feature type="non-terminal residue" evidence="3">
    <location>
        <position position="1"/>
    </location>
</feature>
<reference evidence="3" key="1">
    <citation type="submission" date="2021-02" db="EMBL/GenBank/DDBJ databases">
        <authorList>
            <person name="Dougan E. K."/>
            <person name="Rhodes N."/>
            <person name="Thang M."/>
            <person name="Chan C."/>
        </authorList>
    </citation>
    <scope>NUCLEOTIDE SEQUENCE</scope>
</reference>
<name>A0A812K9K2_9DINO</name>
<dbReference type="OrthoDB" id="3257061at2759"/>
<sequence length="1502" mass="165547">ADVEDDVSADGLRSWVAELGESAARSLRARLRKWRFRGDGPSLQQLAAELGVAFQSVSRSNLTERIVLALCPAAAPSASADIKYHVWRSLRAAHEAGADTVAAVVLAAPDIFEDVNLRRPAAAYSLDITATVFCDRHLSSAAEQQLLAELLLQALPHWPEVDVALAPEVSTAWEAAVASLRGVRVPSLSAPLQQCLLAAVLEDRADQRAGERQNYSFSHFSCFAAVCAVNMCVACRGWWRLADCSERTDPVDVARRLWLLANLEAEPQVQSTDGYEDRKDVMEARWGGVLELRHDASPSAVLSVIQHKYQSRKFDQGDTTVLRALMRRYGWERRTQPGEPCRWSQTFAHVRKPEDWSQFAWFLATELLHPLAGLGVRELHSPNAVSEERSREESIDLAVLSLRDDLVSWQVVEGCSRIPSVEENPVLAKRAEKYYTGGAAARVKAMTKAYPPDFAPLSTLALDCLANGPDAQAGILWRSAAERALLFAVPGWSEGGCRKQCYVPLEDLVGDANQVVMGALRLLQDPQKSLTRKLERVAALLDCSPTLPAVNEAVSGHLLRSFSDDPSVLSERYCCRLCDFNCQNLTDLKEHIVSSHCVRSLDVERAFVEYRKKILAMVPEMSRQRTIAANFDEQLRCPPGMHAGRAEGGCVVCARRFWVNELYPMVLFQPPDADMSSIEVPSGAETVLPSQQARLCRLLGIDRYAERWPQIPLSELQASAVQHPYMEGQYLLLHRRRMPASPSDPCTVCRECRSSLKCSVLMLPRHALANDLWIGRSLPELSNLSPGTKRLLPLVRVCMQVTVLQPLSLPRDERQKGYIGNTIFLPQAGPGAIQATLPPKDQDMAENILFVLVGQKKQELKSSNVLQAPRDEYVAAVEKLRTTSPYYRSVALDPGRLQDSVLEGCVLETAVDSYLARELLQKGPADAQGQAEEDEREEQPAAPAGSSSEDAVLRNPPAALESGHLVSSIVGLNDDSDQGNRWLRVCRDVEELCRRKPRQDYTEAESVLRNRAQNDLGPEQADAGGLLGREGAQEQRVLSRVRRVQSLANSVEHERQAQGQMFEVRPQKLVVPSRDEPMNMFQPATWAMAFPDLFPWGDGVPFVKRETGMGAGEEKVEVAMHSIWLVNVLGDPVYTPCRHCQTKIDDVSGKCKRADTSGCQTEPAEAARVLATVHVADWTGQLDNVLVGGAELAVLARVADEQALAQLLRDKGPQALCFKGPFDARLGTSQRLGQPRGALLQSSQASQASASAPTQFQILAARPSFGEAYDERARPMVKKVTRLVNEMRDGAVLPVQSLFSDLSCSDLGTFFTRGSVFAECVTLLAFAKDEPSMDEVDIGGEKHLVTKHQQVFSYPHMDGAQPFAIEAFCHFTSCHLFNMADGQPRFLVGRVLRNEATDAVVLHVEWMSRATEAQVRNLETERAMVWDLLAGEPTLQSNKRPATSLIEETPTKVKCAAWDVACAPAPDTAEGSPWTGQSAPAAPVGMRTLSQLLLKRLRVSLD</sequence>
<feature type="region of interest" description="Disordered" evidence="1">
    <location>
        <begin position="923"/>
        <end position="952"/>
    </location>
</feature>
<gene>
    <name evidence="3" type="primary">tkt</name>
    <name evidence="3" type="ORF">SNAT2548_LOCUS8032</name>
</gene>
<evidence type="ECO:0000256" key="1">
    <source>
        <dbReference type="SAM" id="MobiDB-lite"/>
    </source>
</evidence>
<evidence type="ECO:0000313" key="4">
    <source>
        <dbReference type="Proteomes" id="UP000604046"/>
    </source>
</evidence>
<feature type="domain" description="DUF6570" evidence="2">
    <location>
        <begin position="763"/>
        <end position="898"/>
    </location>
</feature>
<dbReference type="InterPro" id="IPR046700">
    <property type="entry name" value="DUF6570"/>
</dbReference>
<dbReference type="Pfam" id="PF20209">
    <property type="entry name" value="DUF6570"/>
    <property type="match status" value="1"/>
</dbReference>
<keyword evidence="4" id="KW-1185">Reference proteome</keyword>